<protein>
    <submittedName>
        <fullName evidence="2">Wsv275</fullName>
    </submittedName>
</protein>
<name>A0A2U9GCB6_WSSV</name>
<feature type="transmembrane region" description="Helical" evidence="1">
    <location>
        <begin position="13"/>
        <end position="31"/>
    </location>
</feature>
<evidence type="ECO:0000256" key="1">
    <source>
        <dbReference type="SAM" id="Phobius"/>
    </source>
</evidence>
<reference evidence="2" key="2">
    <citation type="journal article" name="FEMS Microbiol. Lett.">
        <title>Molecular variability and genetic structure of white spot syndrome virus strains from northwest Mexico based on the analysis of genomes.</title>
        <authorList>
            <person name="Parrilla-Taylor D.P."/>
            <person name="Vibanco-Perez N."/>
            <person name="Duran-Avelar M.J."/>
            <person name="Gomez-Gil B."/>
            <person name="Llera-Herrera R."/>
            <person name="Vazquez-Juarez R."/>
        </authorList>
    </citation>
    <scope>NUCLEOTIDE SEQUENCE</scope>
    <source>
        <strain evidence="2">JP</strain>
    </source>
</reference>
<sequence length="85" mass="9812">MDMAAEFCWSIRYCLRACWSFLIILLAWALWDMFFNRLVSLRPVTVLFPTDSGRLENSILGEILDPIDIAVFILAAKFMRPPIGE</sequence>
<reference evidence="2" key="1">
    <citation type="submission" date="2017-11" db="EMBL/GenBank/DDBJ databases">
        <authorList>
            <person name="Parrilla Taylor D.P."/>
            <person name="Vibanco-Perez N."/>
            <person name="Duran-Avelar Md.J."/>
            <person name="Gomez-Gil B."/>
            <person name="Llera-Herrera R."/>
            <person name="Vazquez-Juarez R."/>
        </authorList>
    </citation>
    <scope>NUCLEOTIDE SEQUENCE</scope>
    <source>
        <strain evidence="2">JP</strain>
    </source>
</reference>
<dbReference type="EMBL" id="MG432479">
    <property type="protein sequence ID" value="AWQ62526.1"/>
    <property type="molecule type" value="Genomic_DNA"/>
</dbReference>
<accession>A0A2U9GCB6</accession>
<keyword evidence="1" id="KW-0812">Transmembrane</keyword>
<evidence type="ECO:0000313" key="2">
    <source>
        <dbReference type="EMBL" id="AWQ62526.1"/>
    </source>
</evidence>
<gene>
    <name evidence="2" type="primary">275</name>
</gene>
<proteinExistence type="predicted"/>
<keyword evidence="1" id="KW-1133">Transmembrane helix</keyword>
<organismHost>
    <name type="scientific">Crustacea</name>
    <name type="common">crustaceans</name>
    <dbReference type="NCBI Taxonomy" id="6657"/>
</organismHost>
<keyword evidence="1" id="KW-0472">Membrane</keyword>
<organism evidence="2">
    <name type="scientific">White spot syndrome virus</name>
    <name type="common">WSSV</name>
    <name type="synonym">White spot bacilliform virus</name>
    <dbReference type="NCBI Taxonomy" id="92652"/>
    <lineage>
        <taxon>Viruses</taxon>
        <taxon>Viruses incertae sedis</taxon>
        <taxon>Naldaviricetes</taxon>
        <taxon>Nimaviridae</taxon>
        <taxon>Whispovirus</taxon>
        <taxon>White spot syndrome virus</taxon>
    </lineage>
</organism>